<dbReference type="InterPro" id="IPR052189">
    <property type="entry name" value="L-asp_N-monooxygenase_NS-form"/>
</dbReference>
<dbReference type="PANTHER" id="PTHR40254">
    <property type="entry name" value="BLR0577 PROTEIN"/>
    <property type="match status" value="1"/>
</dbReference>
<dbReference type="PANTHER" id="PTHR40254:SF1">
    <property type="entry name" value="BLR0577 PROTEIN"/>
    <property type="match status" value="1"/>
</dbReference>
<dbReference type="Proteomes" id="UP000057820">
    <property type="component" value="Chromosome 1"/>
</dbReference>
<dbReference type="RefSeq" id="WP_060592779.1">
    <property type="nucleotide sequence ID" value="NZ_CP031418.1"/>
</dbReference>
<name>A0A0H5NSD6_NOCFR</name>
<evidence type="ECO:0000313" key="2">
    <source>
        <dbReference type="EMBL" id="CRY77949.1"/>
    </source>
</evidence>
<gene>
    <name evidence="2" type="ORF">ERS450000_02676</name>
</gene>
<sequence length="498" mass="52045">MSTPDRPRTLTEAAVVQIGRGPTGTALARQLLPTLAPGTRYVVIDRDPDAPHLAFGTPEPTHLINTRAAKSSLNPADPDECLRWMTAHAARAGVPVPEFPARRWFGRYVADMFDAAVERARTAGVLVDVVRADAVRVVPGAGTAHRVECAGGFAVEAPRVVLCLGMQAQSDPFPGIVGAAGYFADPWRLPELPPRARVAVLGTRLTAIDVFLTLAARGHEGPILLASRSGRLPRLRGSEDVAPVPHVEACMGAAFAAGTLRLADFGRALMADIEAASATPPDWREVRDCGPTTAARLAAELAEVDAGADRGWQRVVNGASPTLLPAWQLLADEDRAVFFAEWLTPLLVHGAPIPPATARRVLAAMESGLLRVTGGLAAVRKAGDAFVVHAGGADHEADVVINATGAGTGPDALRREPLLAQLLDTGRLTVHPHGGVRIDVATFEALGPQGAPIRGLHVIGDLTRGAVLVTNDVLALSFQAALAATAMGAEREAGVPIS</sequence>
<dbReference type="InterPro" id="IPR036188">
    <property type="entry name" value="FAD/NAD-bd_sf"/>
</dbReference>
<proteinExistence type="predicted"/>
<evidence type="ECO:0000259" key="1">
    <source>
        <dbReference type="Pfam" id="PF13454"/>
    </source>
</evidence>
<dbReference type="Gene3D" id="3.50.50.60">
    <property type="entry name" value="FAD/NAD(P)-binding domain"/>
    <property type="match status" value="1"/>
</dbReference>
<reference evidence="3" key="1">
    <citation type="submission" date="2015-03" db="EMBL/GenBank/DDBJ databases">
        <authorList>
            <consortium name="Pathogen Informatics"/>
        </authorList>
    </citation>
    <scope>NUCLEOTIDE SEQUENCE [LARGE SCALE GENOMIC DNA]</scope>
    <source>
        <strain evidence="3">NCTC11134</strain>
    </source>
</reference>
<dbReference type="KEGG" id="nfr:ERS450000_02676"/>
<evidence type="ECO:0000313" key="3">
    <source>
        <dbReference type="Proteomes" id="UP000057820"/>
    </source>
</evidence>
<organism evidence="2 3">
    <name type="scientific">Nocardia farcinica</name>
    <dbReference type="NCBI Taxonomy" id="37329"/>
    <lineage>
        <taxon>Bacteria</taxon>
        <taxon>Bacillati</taxon>
        <taxon>Actinomycetota</taxon>
        <taxon>Actinomycetes</taxon>
        <taxon>Mycobacteriales</taxon>
        <taxon>Nocardiaceae</taxon>
        <taxon>Nocardia</taxon>
    </lineage>
</organism>
<accession>A0A0H5NSD6</accession>
<protein>
    <submittedName>
        <fullName evidence="2">Uncharacterized protein conserved in bacteria</fullName>
    </submittedName>
</protein>
<dbReference type="InterPro" id="IPR038732">
    <property type="entry name" value="HpyO/CreE_NAD-binding"/>
</dbReference>
<feature type="domain" description="FAD-dependent urate hydroxylase HpyO/Asp monooxygenase CreE-like FAD/NAD(P)-binding" evidence="1">
    <location>
        <begin position="18"/>
        <end position="166"/>
    </location>
</feature>
<dbReference type="AlphaFoldDB" id="A0A0H5NSD6"/>
<dbReference type="SUPFAM" id="SSF51905">
    <property type="entry name" value="FAD/NAD(P)-binding domain"/>
    <property type="match status" value="2"/>
</dbReference>
<dbReference type="Pfam" id="PF13454">
    <property type="entry name" value="NAD_binding_9"/>
    <property type="match status" value="1"/>
</dbReference>
<dbReference type="EMBL" id="LN868938">
    <property type="protein sequence ID" value="CRY77949.1"/>
    <property type="molecule type" value="Genomic_DNA"/>
</dbReference>